<reference evidence="2 3" key="1">
    <citation type="submission" date="2016-10" db="EMBL/GenBank/DDBJ databases">
        <authorList>
            <person name="de Groot N.N."/>
        </authorList>
    </citation>
    <scope>NUCLEOTIDE SEQUENCE [LARGE SCALE GENOMIC DNA]</scope>
    <source>
        <strain evidence="2 3">Nl18</strain>
    </source>
</reference>
<dbReference type="InterPro" id="IPR011108">
    <property type="entry name" value="RMMBL"/>
</dbReference>
<protein>
    <submittedName>
        <fullName evidence="2">Metallo-beta-lactamase family protein</fullName>
    </submittedName>
</protein>
<sequence>MKIFDDNIPMRLDIYTIGGLSAHADLLAWLSHFRAPPSLTFRSDFPRSRQPSTCAHLADTIRQKPNWNASIPVQSASVEI</sequence>
<proteinExistence type="predicted"/>
<evidence type="ECO:0000313" key="2">
    <source>
        <dbReference type="EMBL" id="SEN88587.1"/>
    </source>
</evidence>
<dbReference type="RefSeq" id="WP_074746874.1">
    <property type="nucleotide sequence ID" value="NZ_FOCT01000008.1"/>
</dbReference>
<evidence type="ECO:0000259" key="1">
    <source>
        <dbReference type="Pfam" id="PF07521"/>
    </source>
</evidence>
<gene>
    <name evidence="2" type="ORF">SAMN05216404_10844</name>
</gene>
<dbReference type="AlphaFoldDB" id="A0A1H8K7A3"/>
<dbReference type="EMBL" id="FOCT01000008">
    <property type="protein sequence ID" value="SEN88587.1"/>
    <property type="molecule type" value="Genomic_DNA"/>
</dbReference>
<name>A0A1H8K7A3_9PROT</name>
<dbReference type="Pfam" id="PF07521">
    <property type="entry name" value="RMMBL"/>
    <property type="match status" value="1"/>
</dbReference>
<accession>A0A1H8K7A3</accession>
<organism evidence="2 3">
    <name type="scientific">Nitrosospira multiformis</name>
    <dbReference type="NCBI Taxonomy" id="1231"/>
    <lineage>
        <taxon>Bacteria</taxon>
        <taxon>Pseudomonadati</taxon>
        <taxon>Pseudomonadota</taxon>
        <taxon>Betaproteobacteria</taxon>
        <taxon>Nitrosomonadales</taxon>
        <taxon>Nitrosomonadaceae</taxon>
        <taxon>Nitrosospira</taxon>
    </lineage>
</organism>
<feature type="domain" description="Zn-dependent metallo-hydrolase RNA specificity" evidence="1">
    <location>
        <begin position="8"/>
        <end position="72"/>
    </location>
</feature>
<dbReference type="Proteomes" id="UP000183898">
    <property type="component" value="Unassembled WGS sequence"/>
</dbReference>
<evidence type="ECO:0000313" key="3">
    <source>
        <dbReference type="Proteomes" id="UP000183898"/>
    </source>
</evidence>